<gene>
    <name evidence="1" type="ORF">TNCT_462691</name>
</gene>
<protein>
    <submittedName>
        <fullName evidence="1">Uncharacterized protein</fullName>
    </submittedName>
</protein>
<proteinExistence type="predicted"/>
<keyword evidence="2" id="KW-1185">Reference proteome</keyword>
<accession>A0A8X6FU02</accession>
<comment type="caution">
    <text evidence="1">The sequence shown here is derived from an EMBL/GenBank/DDBJ whole genome shotgun (WGS) entry which is preliminary data.</text>
</comment>
<reference evidence="1" key="1">
    <citation type="submission" date="2020-07" db="EMBL/GenBank/DDBJ databases">
        <title>Multicomponent nature underlies the extraordinary mechanical properties of spider dragline silk.</title>
        <authorList>
            <person name="Kono N."/>
            <person name="Nakamura H."/>
            <person name="Mori M."/>
            <person name="Yoshida Y."/>
            <person name="Ohtoshi R."/>
            <person name="Malay A.D."/>
            <person name="Moran D.A.P."/>
            <person name="Tomita M."/>
            <person name="Numata K."/>
            <person name="Arakawa K."/>
        </authorList>
    </citation>
    <scope>NUCLEOTIDE SEQUENCE</scope>
</reference>
<name>A0A8X6FU02_TRICU</name>
<organism evidence="1 2">
    <name type="scientific">Trichonephila clavata</name>
    <name type="common">Joro spider</name>
    <name type="synonym">Nephila clavata</name>
    <dbReference type="NCBI Taxonomy" id="2740835"/>
    <lineage>
        <taxon>Eukaryota</taxon>
        <taxon>Metazoa</taxon>
        <taxon>Ecdysozoa</taxon>
        <taxon>Arthropoda</taxon>
        <taxon>Chelicerata</taxon>
        <taxon>Arachnida</taxon>
        <taxon>Araneae</taxon>
        <taxon>Araneomorphae</taxon>
        <taxon>Entelegynae</taxon>
        <taxon>Araneoidea</taxon>
        <taxon>Nephilidae</taxon>
        <taxon>Trichonephila</taxon>
    </lineage>
</organism>
<evidence type="ECO:0000313" key="1">
    <source>
        <dbReference type="EMBL" id="GFQ88583.1"/>
    </source>
</evidence>
<evidence type="ECO:0000313" key="2">
    <source>
        <dbReference type="Proteomes" id="UP000887116"/>
    </source>
</evidence>
<dbReference type="Proteomes" id="UP000887116">
    <property type="component" value="Unassembled WGS sequence"/>
</dbReference>
<dbReference type="EMBL" id="BMAO01023413">
    <property type="protein sequence ID" value="GFQ88583.1"/>
    <property type="molecule type" value="Genomic_DNA"/>
</dbReference>
<dbReference type="AlphaFoldDB" id="A0A8X6FU02"/>
<sequence>MQILLQIKASHENLMCKRMTEVTSRTKCLGEWQAESVIIKGEKYKESYMMRSSGVCFSVICSSKSWRYIFSMR</sequence>